<keyword evidence="2" id="KW-0808">Transferase</keyword>
<dbReference type="EMBL" id="CP018095">
    <property type="protein sequence ID" value="APF37618.1"/>
    <property type="molecule type" value="Genomic_DNA"/>
</dbReference>
<dbReference type="KEGG" id="cdq:BOQ54_09995"/>
<organism evidence="2 3">
    <name type="scientific">Chelatococcus daeguensis</name>
    <dbReference type="NCBI Taxonomy" id="444444"/>
    <lineage>
        <taxon>Bacteria</taxon>
        <taxon>Pseudomonadati</taxon>
        <taxon>Pseudomonadota</taxon>
        <taxon>Alphaproteobacteria</taxon>
        <taxon>Hyphomicrobiales</taxon>
        <taxon>Chelatococcaceae</taxon>
        <taxon>Chelatococcus</taxon>
    </lineage>
</organism>
<dbReference type="GO" id="GO:0008168">
    <property type="term" value="F:methyltransferase activity"/>
    <property type="evidence" value="ECO:0007669"/>
    <property type="project" value="UniProtKB-KW"/>
</dbReference>
<dbReference type="AlphaFoldDB" id="A0AAC9JPZ5"/>
<dbReference type="CDD" id="cd02440">
    <property type="entry name" value="AdoMet_MTases"/>
    <property type="match status" value="1"/>
</dbReference>
<dbReference type="GO" id="GO:0032259">
    <property type="term" value="P:methylation"/>
    <property type="evidence" value="ECO:0007669"/>
    <property type="project" value="UniProtKB-KW"/>
</dbReference>
<proteinExistence type="predicted"/>
<reference evidence="2 3" key="1">
    <citation type="submission" date="2016-11" db="EMBL/GenBank/DDBJ databases">
        <title>Complete genome sequence of the aerobically denitrifying bacterium Chelatococcus daeguensis TAD1.</title>
        <authorList>
            <person name="Yang Y."/>
            <person name="Huang S."/>
            <person name="Lin E."/>
        </authorList>
    </citation>
    <scope>NUCLEOTIDE SEQUENCE [LARGE SCALE GENOMIC DNA]</scope>
    <source>
        <strain evidence="2 3">TAD1</strain>
    </source>
</reference>
<evidence type="ECO:0000313" key="3">
    <source>
        <dbReference type="Proteomes" id="UP000182703"/>
    </source>
</evidence>
<evidence type="ECO:0000313" key="2">
    <source>
        <dbReference type="EMBL" id="APF37618.1"/>
    </source>
</evidence>
<keyword evidence="2" id="KW-0489">Methyltransferase</keyword>
<accession>A0AAC9JPZ5</accession>
<protein>
    <submittedName>
        <fullName evidence="2">SAM-dependent methyltransferase</fullName>
    </submittedName>
</protein>
<dbReference type="Gene3D" id="3.40.50.150">
    <property type="entry name" value="Vaccinia Virus protein VP39"/>
    <property type="match status" value="1"/>
</dbReference>
<keyword evidence="3" id="KW-1185">Reference proteome</keyword>
<evidence type="ECO:0000259" key="1">
    <source>
        <dbReference type="Pfam" id="PF13649"/>
    </source>
</evidence>
<gene>
    <name evidence="2" type="ORF">BOQ54_09995</name>
</gene>
<dbReference type="InterPro" id="IPR029063">
    <property type="entry name" value="SAM-dependent_MTases_sf"/>
</dbReference>
<dbReference type="Pfam" id="PF13649">
    <property type="entry name" value="Methyltransf_25"/>
    <property type="match status" value="1"/>
</dbReference>
<dbReference type="RefSeq" id="WP_071923822.1">
    <property type="nucleotide sequence ID" value="NZ_CP018095.1"/>
</dbReference>
<name>A0AAC9JPZ5_9HYPH</name>
<feature type="domain" description="Methyltransferase" evidence="1">
    <location>
        <begin position="46"/>
        <end position="134"/>
    </location>
</feature>
<sequence length="199" mass="21441">MDDAGEAVASLYERHVHPFDRSRGRSLLERGWLDHFLAAVGGERSVLDLGCGAGEPLACYPAASGCAVTGVDSAPSLIGRCRTRFPAQQWLVADMRCLALGRTFGGILACDRFFHLQPDDKRAMFGVFTAHARKGTALMFTSGPARGEVLGTFEGEPLYHASLDGAEYEARLAAAGFRVLDHVVDDPFCSGHTVWLAAR</sequence>
<dbReference type="SUPFAM" id="SSF53335">
    <property type="entry name" value="S-adenosyl-L-methionine-dependent methyltransferases"/>
    <property type="match status" value="1"/>
</dbReference>
<dbReference type="Proteomes" id="UP000182703">
    <property type="component" value="Chromosome"/>
</dbReference>
<dbReference type="InterPro" id="IPR041698">
    <property type="entry name" value="Methyltransf_25"/>
</dbReference>